<dbReference type="RefSeq" id="WP_173080887.1">
    <property type="nucleotide sequence ID" value="NZ_BAABJB010000001.1"/>
</dbReference>
<evidence type="ECO:0000313" key="1">
    <source>
        <dbReference type="EMBL" id="GFJ93995.1"/>
    </source>
</evidence>
<reference evidence="1 2" key="2">
    <citation type="submission" date="2020-03" db="EMBL/GenBank/DDBJ databases">
        <authorList>
            <person name="Ichikawa N."/>
            <person name="Kimura A."/>
            <person name="Kitahashi Y."/>
            <person name="Uohara A."/>
        </authorList>
    </citation>
    <scope>NUCLEOTIDE SEQUENCE [LARGE SCALE GENOMIC DNA]</scope>
    <source>
        <strain evidence="1 2">NBRC 108638</strain>
    </source>
</reference>
<sequence>MTAHQSVKSARARLFALVAAVVAAVTLLALTPTGGQPARPVVPGVDSVWPHARRGDVPGTLPDGAAYSPAYFLDERASVGTALDPGGRSLRLLLRAADGTVRVLRRLPTRVGPQFAGFARSGATLAWAESISDRGAARTTLWRADVESAGAPQKVTDDAGAVLFDNSEYDMAIESGRLYWTAAAPGGETATEVRSAPVSGGTVDVRTEPGRWALSSWPWLVSTGDGRNGPAQLRDLDTGRVVTVDPIGDEQVTCRPSWCRALTLGGDGKARSYLMRPDRSDRRRVTADGATAAIIDVAVLDRFEVLAGESSTLASAIGGQRLFVYDAAARRLATVAEAALKVLYRGGVLWWSTGNGDAAWHTLDLRSL</sequence>
<gene>
    <name evidence="1" type="ORF">Prum_076370</name>
</gene>
<dbReference type="EMBL" id="BLPG01000001">
    <property type="protein sequence ID" value="GFJ93995.1"/>
    <property type="molecule type" value="Genomic_DNA"/>
</dbReference>
<reference evidence="1 2" key="1">
    <citation type="submission" date="2020-03" db="EMBL/GenBank/DDBJ databases">
        <title>Whole genome shotgun sequence of Phytohabitans rumicis NBRC 108638.</title>
        <authorList>
            <person name="Komaki H."/>
            <person name="Tamura T."/>
        </authorList>
    </citation>
    <scope>NUCLEOTIDE SEQUENCE [LARGE SCALE GENOMIC DNA]</scope>
    <source>
        <strain evidence="1 2">NBRC 108638</strain>
    </source>
</reference>
<evidence type="ECO:0000313" key="2">
    <source>
        <dbReference type="Proteomes" id="UP000482960"/>
    </source>
</evidence>
<name>A0A6V8LMV4_9ACTN</name>
<organism evidence="1 2">
    <name type="scientific">Phytohabitans rumicis</name>
    <dbReference type="NCBI Taxonomy" id="1076125"/>
    <lineage>
        <taxon>Bacteria</taxon>
        <taxon>Bacillati</taxon>
        <taxon>Actinomycetota</taxon>
        <taxon>Actinomycetes</taxon>
        <taxon>Micromonosporales</taxon>
        <taxon>Micromonosporaceae</taxon>
    </lineage>
</organism>
<dbReference type="SUPFAM" id="SSF69304">
    <property type="entry name" value="Tricorn protease N-terminal domain"/>
    <property type="match status" value="1"/>
</dbReference>
<comment type="caution">
    <text evidence="1">The sequence shown here is derived from an EMBL/GenBank/DDBJ whole genome shotgun (WGS) entry which is preliminary data.</text>
</comment>
<evidence type="ECO:0008006" key="3">
    <source>
        <dbReference type="Google" id="ProtNLM"/>
    </source>
</evidence>
<protein>
    <recommendedName>
        <fullName evidence="3">Lipoprotein LpqB beta-propeller domain-containing protein</fullName>
    </recommendedName>
</protein>
<proteinExistence type="predicted"/>
<dbReference type="Proteomes" id="UP000482960">
    <property type="component" value="Unassembled WGS sequence"/>
</dbReference>
<keyword evidence="2" id="KW-1185">Reference proteome</keyword>
<dbReference type="AlphaFoldDB" id="A0A6V8LMV4"/>
<accession>A0A6V8LMV4</accession>